<comment type="subcellular location">
    <subcellularLocation>
        <location evidence="2">Membrane</location>
        <topology evidence="2">Multi-pass membrane protein</topology>
    </subcellularLocation>
</comment>
<keyword evidence="4" id="KW-0349">Heme</keyword>
<evidence type="ECO:0000256" key="9">
    <source>
        <dbReference type="ARBA" id="ARBA00023004"/>
    </source>
</evidence>
<keyword evidence="15" id="KW-1185">Reference proteome</keyword>
<evidence type="ECO:0000256" key="4">
    <source>
        <dbReference type="ARBA" id="ARBA00022617"/>
    </source>
</evidence>
<dbReference type="CDD" id="cd08761">
    <property type="entry name" value="Cyt_b561_CYB561D2_like"/>
    <property type="match status" value="1"/>
</dbReference>
<evidence type="ECO:0000256" key="5">
    <source>
        <dbReference type="ARBA" id="ARBA00022692"/>
    </source>
</evidence>
<keyword evidence="6" id="KW-0479">Metal-binding</keyword>
<evidence type="ECO:0000256" key="1">
    <source>
        <dbReference type="ARBA" id="ARBA00001970"/>
    </source>
</evidence>
<keyword evidence="9" id="KW-0408">Iron</keyword>
<gene>
    <name evidence="14" type="ORF">GFSPODELE1_LOCUS3736</name>
</gene>
<evidence type="ECO:0000256" key="11">
    <source>
        <dbReference type="SAM" id="MobiDB-lite"/>
    </source>
</evidence>
<dbReference type="PANTHER" id="PTHR15422:SF45">
    <property type="entry name" value="CYTOCHROME B561 DOMAIN-CONTAINING PROTEIN"/>
    <property type="match status" value="1"/>
</dbReference>
<evidence type="ECO:0000259" key="13">
    <source>
        <dbReference type="PROSITE" id="PS50939"/>
    </source>
</evidence>
<evidence type="ECO:0000256" key="10">
    <source>
        <dbReference type="ARBA" id="ARBA00023136"/>
    </source>
</evidence>
<keyword evidence="5 12" id="KW-0812">Transmembrane</keyword>
<evidence type="ECO:0000256" key="7">
    <source>
        <dbReference type="ARBA" id="ARBA00022982"/>
    </source>
</evidence>
<evidence type="ECO:0000313" key="14">
    <source>
        <dbReference type="EMBL" id="CAL1701746.1"/>
    </source>
</evidence>
<feature type="transmembrane region" description="Helical" evidence="12">
    <location>
        <begin position="147"/>
        <end position="173"/>
    </location>
</feature>
<evidence type="ECO:0000256" key="8">
    <source>
        <dbReference type="ARBA" id="ARBA00022989"/>
    </source>
</evidence>
<evidence type="ECO:0000313" key="15">
    <source>
        <dbReference type="Proteomes" id="UP001497453"/>
    </source>
</evidence>
<keyword evidence="7" id="KW-0249">Electron transport</keyword>
<dbReference type="InterPro" id="IPR006593">
    <property type="entry name" value="Cyt_b561/ferric_Rdtase_TM"/>
</dbReference>
<evidence type="ECO:0000256" key="2">
    <source>
        <dbReference type="ARBA" id="ARBA00004141"/>
    </source>
</evidence>
<name>A0ABP1D1H7_9APHY</name>
<feature type="transmembrane region" description="Helical" evidence="12">
    <location>
        <begin position="47"/>
        <end position="69"/>
    </location>
</feature>
<dbReference type="Proteomes" id="UP001497453">
    <property type="component" value="Chromosome 2"/>
</dbReference>
<feature type="transmembrane region" description="Helical" evidence="12">
    <location>
        <begin position="194"/>
        <end position="211"/>
    </location>
</feature>
<reference evidence="15" key="1">
    <citation type="submission" date="2024-04" db="EMBL/GenBank/DDBJ databases">
        <authorList>
            <person name="Shaw F."/>
            <person name="Minotto A."/>
        </authorList>
    </citation>
    <scope>NUCLEOTIDE SEQUENCE [LARGE SCALE GENOMIC DNA]</scope>
</reference>
<proteinExistence type="predicted"/>
<protein>
    <recommendedName>
        <fullName evidence="13">Cytochrome b561 domain-containing protein</fullName>
    </recommendedName>
</protein>
<dbReference type="Gene3D" id="1.20.120.1770">
    <property type="match status" value="1"/>
</dbReference>
<accession>A0ABP1D1H7</accession>
<comment type="cofactor">
    <cofactor evidence="1">
        <name>heme b</name>
        <dbReference type="ChEBI" id="CHEBI:60344"/>
    </cofactor>
</comment>
<evidence type="ECO:0000256" key="3">
    <source>
        <dbReference type="ARBA" id="ARBA00022448"/>
    </source>
</evidence>
<feature type="transmembrane region" description="Helical" evidence="12">
    <location>
        <begin position="111"/>
        <end position="135"/>
    </location>
</feature>
<dbReference type="PANTHER" id="PTHR15422">
    <property type="entry name" value="OS05G0565100 PROTEIN"/>
    <property type="match status" value="1"/>
</dbReference>
<feature type="transmembrane region" description="Helical" evidence="12">
    <location>
        <begin position="223"/>
        <end position="242"/>
    </location>
</feature>
<dbReference type="PROSITE" id="PS50939">
    <property type="entry name" value="CYTOCHROME_B561"/>
    <property type="match status" value="1"/>
</dbReference>
<dbReference type="Pfam" id="PF03188">
    <property type="entry name" value="Cytochrom_B561"/>
    <property type="match status" value="1"/>
</dbReference>
<keyword evidence="3" id="KW-0813">Transport</keyword>
<keyword evidence="10 12" id="KW-0472">Membrane</keyword>
<evidence type="ECO:0000256" key="12">
    <source>
        <dbReference type="SAM" id="Phobius"/>
    </source>
</evidence>
<feature type="domain" description="Cytochrome b561" evidence="13">
    <location>
        <begin position="45"/>
        <end position="246"/>
    </location>
</feature>
<dbReference type="EMBL" id="OZ037945">
    <property type="protein sequence ID" value="CAL1701746.1"/>
    <property type="molecule type" value="Genomic_DNA"/>
</dbReference>
<sequence>MSAISDPLPPPHTQINGGSEQEPLLGQRPPPPIHDNEAVGWSLAMNLITGSAFLAQIGGVVFVVAVWASNLSQPYMLFTAHPLLNSLGVALLLESTLLLQPTQTPKQKRKGAIMHSILNSTAFVLMYSAFVVMVVNKLHHGGKHFDSAHAILGLITYILILIQATVGMVQFYFPSLIGGEVKAKTIYKYHRMSGYAVFLFIIATAIAVTYTDYVVDVLKIRPWFVVVCSLFILAGVLPRVNINKLV</sequence>
<keyword evidence="8 12" id="KW-1133">Transmembrane helix</keyword>
<organism evidence="14 15">
    <name type="scientific">Somion occarium</name>
    <dbReference type="NCBI Taxonomy" id="3059160"/>
    <lineage>
        <taxon>Eukaryota</taxon>
        <taxon>Fungi</taxon>
        <taxon>Dikarya</taxon>
        <taxon>Basidiomycota</taxon>
        <taxon>Agaricomycotina</taxon>
        <taxon>Agaricomycetes</taxon>
        <taxon>Polyporales</taxon>
        <taxon>Cerrenaceae</taxon>
        <taxon>Somion</taxon>
    </lineage>
</organism>
<dbReference type="InterPro" id="IPR045150">
    <property type="entry name" value="CYB561D1/2"/>
</dbReference>
<feature type="region of interest" description="Disordered" evidence="11">
    <location>
        <begin position="1"/>
        <end position="31"/>
    </location>
</feature>
<evidence type="ECO:0000256" key="6">
    <source>
        <dbReference type="ARBA" id="ARBA00022723"/>
    </source>
</evidence>
<dbReference type="SMART" id="SM00665">
    <property type="entry name" value="B561"/>
    <property type="match status" value="1"/>
</dbReference>